<dbReference type="AlphaFoldDB" id="A0A919EF93"/>
<comment type="caution">
    <text evidence="3">The sequence shown here is derived from an EMBL/GenBank/DDBJ whole genome shotgun (WGS) entry which is preliminary data.</text>
</comment>
<gene>
    <name evidence="3" type="ORF">GCM10010218_51660</name>
</gene>
<comment type="catalytic activity">
    <reaction evidence="2">
        <text>oxidized coenzyme F420-(gamma-L-Glu)(n) + a quinol + H(+) = reduced coenzyme F420-(gamma-L-Glu)(n) + a quinone</text>
        <dbReference type="Rhea" id="RHEA:39663"/>
        <dbReference type="Rhea" id="RHEA-COMP:12939"/>
        <dbReference type="Rhea" id="RHEA-COMP:14378"/>
        <dbReference type="ChEBI" id="CHEBI:15378"/>
        <dbReference type="ChEBI" id="CHEBI:24646"/>
        <dbReference type="ChEBI" id="CHEBI:132124"/>
        <dbReference type="ChEBI" id="CHEBI:133980"/>
        <dbReference type="ChEBI" id="CHEBI:139511"/>
    </reaction>
</comment>
<dbReference type="Gene3D" id="2.30.110.10">
    <property type="entry name" value="Electron Transport, Fmn-binding Protein, Chain A"/>
    <property type="match status" value="1"/>
</dbReference>
<dbReference type="PANTHER" id="PTHR39428:SF1">
    <property type="entry name" value="F420H(2)-DEPENDENT QUINONE REDUCTASE RV1261C"/>
    <property type="match status" value="1"/>
</dbReference>
<sequence>MNAFNLAVIEEFRANKGVVGGDFAGTSLLLLTTRGARTGLPRTTPLVHLPDDDHGRLVVFASNGGAPTAPAWYHNLMASPEATVEVGEERRRVRARVLDVAEHDAVWARQIAREPQFAEFRERALAAGRVIPLVALEPVDGAGDEPVDQP</sequence>
<dbReference type="Pfam" id="PF04075">
    <property type="entry name" value="F420H2_quin_red"/>
    <property type="match status" value="1"/>
</dbReference>
<evidence type="ECO:0000313" key="4">
    <source>
        <dbReference type="Proteomes" id="UP000638313"/>
    </source>
</evidence>
<dbReference type="SUPFAM" id="SSF50475">
    <property type="entry name" value="FMN-binding split barrel"/>
    <property type="match status" value="1"/>
</dbReference>
<evidence type="ECO:0000256" key="2">
    <source>
        <dbReference type="ARBA" id="ARBA00049106"/>
    </source>
</evidence>
<dbReference type="GO" id="GO:0016491">
    <property type="term" value="F:oxidoreductase activity"/>
    <property type="evidence" value="ECO:0007669"/>
    <property type="project" value="InterPro"/>
</dbReference>
<dbReference type="NCBIfam" id="TIGR00026">
    <property type="entry name" value="hi_GC_TIGR00026"/>
    <property type="match status" value="1"/>
</dbReference>
<reference evidence="3" key="2">
    <citation type="submission" date="2020-09" db="EMBL/GenBank/DDBJ databases">
        <authorList>
            <person name="Sun Q."/>
            <person name="Ohkuma M."/>
        </authorList>
    </citation>
    <scope>NUCLEOTIDE SEQUENCE</scope>
    <source>
        <strain evidence="3">JCM 4059</strain>
    </source>
</reference>
<reference evidence="3" key="1">
    <citation type="journal article" date="2014" name="Int. J. Syst. Evol. Microbiol.">
        <title>Complete genome sequence of Corynebacterium casei LMG S-19264T (=DSM 44701T), isolated from a smear-ripened cheese.</title>
        <authorList>
            <consortium name="US DOE Joint Genome Institute (JGI-PGF)"/>
            <person name="Walter F."/>
            <person name="Albersmeier A."/>
            <person name="Kalinowski J."/>
            <person name="Ruckert C."/>
        </authorList>
    </citation>
    <scope>NUCLEOTIDE SEQUENCE</scope>
    <source>
        <strain evidence="3">JCM 4059</strain>
    </source>
</reference>
<dbReference type="EMBL" id="BNBD01000013">
    <property type="protein sequence ID" value="GHF63906.1"/>
    <property type="molecule type" value="Genomic_DNA"/>
</dbReference>
<evidence type="ECO:0008006" key="5">
    <source>
        <dbReference type="Google" id="ProtNLM"/>
    </source>
</evidence>
<dbReference type="GO" id="GO:0005886">
    <property type="term" value="C:plasma membrane"/>
    <property type="evidence" value="ECO:0007669"/>
    <property type="project" value="TreeGrafter"/>
</dbReference>
<dbReference type="PANTHER" id="PTHR39428">
    <property type="entry name" value="F420H(2)-DEPENDENT QUINONE REDUCTASE RV1261C"/>
    <property type="match status" value="1"/>
</dbReference>
<dbReference type="InterPro" id="IPR012349">
    <property type="entry name" value="Split_barrel_FMN-bd"/>
</dbReference>
<dbReference type="RefSeq" id="WP_190132109.1">
    <property type="nucleotide sequence ID" value="NZ_BNBD01000013.1"/>
</dbReference>
<dbReference type="InterPro" id="IPR004378">
    <property type="entry name" value="F420H2_quin_Rdtase"/>
</dbReference>
<accession>A0A919EF93</accession>
<keyword evidence="4" id="KW-1185">Reference proteome</keyword>
<evidence type="ECO:0000256" key="1">
    <source>
        <dbReference type="ARBA" id="ARBA00008710"/>
    </source>
</evidence>
<dbReference type="Proteomes" id="UP000638313">
    <property type="component" value="Unassembled WGS sequence"/>
</dbReference>
<dbReference type="GO" id="GO:0070967">
    <property type="term" value="F:coenzyme F420 binding"/>
    <property type="evidence" value="ECO:0007669"/>
    <property type="project" value="TreeGrafter"/>
</dbReference>
<organism evidence="3 4">
    <name type="scientific">Streptomyces mashuensis</name>
    <dbReference type="NCBI Taxonomy" id="33904"/>
    <lineage>
        <taxon>Bacteria</taxon>
        <taxon>Bacillati</taxon>
        <taxon>Actinomycetota</taxon>
        <taxon>Actinomycetes</taxon>
        <taxon>Kitasatosporales</taxon>
        <taxon>Streptomycetaceae</taxon>
        <taxon>Streptomyces</taxon>
    </lineage>
</organism>
<name>A0A919EF93_9ACTN</name>
<protein>
    <recommendedName>
        <fullName evidence="5">Nitroreductase family deazaflavin-dependent oxidoreductase</fullName>
    </recommendedName>
</protein>
<evidence type="ECO:0000313" key="3">
    <source>
        <dbReference type="EMBL" id="GHF63906.1"/>
    </source>
</evidence>
<proteinExistence type="inferred from homology"/>
<comment type="similarity">
    <text evidence="1">Belongs to the F420H(2)-dependent quinone reductase family.</text>
</comment>